<name>G0UZH1_TRYCI</name>
<dbReference type="AlphaFoldDB" id="G0UZH1"/>
<dbReference type="EMBL" id="HE575324">
    <property type="protein sequence ID" value="CCC94790.1"/>
    <property type="molecule type" value="Genomic_DNA"/>
</dbReference>
<gene>
    <name evidence="1" type="ORF">TCIL3000_11_1740</name>
</gene>
<accession>G0UZH1</accession>
<reference evidence="1" key="1">
    <citation type="journal article" date="2012" name="Proc. Natl. Acad. Sci. U.S.A.">
        <title>Antigenic diversity is generated by distinct evolutionary mechanisms in African trypanosome species.</title>
        <authorList>
            <person name="Jackson A.P."/>
            <person name="Berry A."/>
            <person name="Aslett M."/>
            <person name="Allison H.C."/>
            <person name="Burton P."/>
            <person name="Vavrova-Anderson J."/>
            <person name="Brown R."/>
            <person name="Browne H."/>
            <person name="Corton N."/>
            <person name="Hauser H."/>
            <person name="Gamble J."/>
            <person name="Gilderthorp R."/>
            <person name="Marcello L."/>
            <person name="McQuillan J."/>
            <person name="Otto T.D."/>
            <person name="Quail M.A."/>
            <person name="Sanders M.J."/>
            <person name="van Tonder A."/>
            <person name="Ginger M.L."/>
            <person name="Field M.C."/>
            <person name="Barry J.D."/>
            <person name="Hertz-Fowler C."/>
            <person name="Berriman M."/>
        </authorList>
    </citation>
    <scope>NUCLEOTIDE SEQUENCE</scope>
    <source>
        <strain evidence="1">IL3000</strain>
    </source>
</reference>
<evidence type="ECO:0000313" key="1">
    <source>
        <dbReference type="EMBL" id="CCC94790.1"/>
    </source>
</evidence>
<organism evidence="1">
    <name type="scientific">Trypanosoma congolense (strain IL3000)</name>
    <dbReference type="NCBI Taxonomy" id="1068625"/>
    <lineage>
        <taxon>Eukaryota</taxon>
        <taxon>Discoba</taxon>
        <taxon>Euglenozoa</taxon>
        <taxon>Kinetoplastea</taxon>
        <taxon>Metakinetoplastina</taxon>
        <taxon>Trypanosomatida</taxon>
        <taxon>Trypanosomatidae</taxon>
        <taxon>Trypanosoma</taxon>
        <taxon>Nannomonas</taxon>
    </lineage>
</organism>
<protein>
    <submittedName>
        <fullName evidence="1">Uncharacterized protein TCIL3000_11_1740</fullName>
    </submittedName>
</protein>
<proteinExistence type="predicted"/>
<dbReference type="VEuPathDB" id="TriTrypDB:TcIL3000.11.1740"/>
<sequence length="194" mass="22657">MFFFFCVARLRQRFCPNTALQRICFLHVLIIFFFRCSPPATHFSLIFIHEYIYFIASTLKQRISFIFLLYGCCEMLWEPLCGAVVAREIRRGGAVVRRLGCLTEGQRGIIMIRLLLMPFQTVNFIDCHDSNGDRLFVCVWDGFMFPVLKGRKKQNRIYGVGKTPYGCLFPVNLGDCHRHFISTVDCIFNLLRCR</sequence>